<feature type="region of interest" description="Disordered" evidence="1">
    <location>
        <begin position="356"/>
        <end position="387"/>
    </location>
</feature>
<dbReference type="AlphaFoldDB" id="A0AAW0PQE4"/>
<organism evidence="2 3">
    <name type="scientific">Mugilogobius chulae</name>
    <name type="common">yellowstripe goby</name>
    <dbReference type="NCBI Taxonomy" id="88201"/>
    <lineage>
        <taxon>Eukaryota</taxon>
        <taxon>Metazoa</taxon>
        <taxon>Chordata</taxon>
        <taxon>Craniata</taxon>
        <taxon>Vertebrata</taxon>
        <taxon>Euteleostomi</taxon>
        <taxon>Actinopterygii</taxon>
        <taxon>Neopterygii</taxon>
        <taxon>Teleostei</taxon>
        <taxon>Neoteleostei</taxon>
        <taxon>Acanthomorphata</taxon>
        <taxon>Gobiaria</taxon>
        <taxon>Gobiiformes</taxon>
        <taxon>Gobioidei</taxon>
        <taxon>Gobiidae</taxon>
        <taxon>Gobionellinae</taxon>
        <taxon>Mugilogobius</taxon>
    </lineage>
</organism>
<dbReference type="PANTHER" id="PTHR33775">
    <property type="entry name" value="CARDIAC-ENRICHED FHL2-INTERACTING PROTEIN-RELATED"/>
    <property type="match status" value="1"/>
</dbReference>
<sequence length="713" mass="80924">MATVEKRRSSRKSGHRKRTDGGYSDTETDREVSSLTDRAFRSLCIGDEAVYNDSDLCASPSTQKDSDRQELKRTAHESFSFRVQQYGQDWMYRGTYDAEVHKDQQWGVYGERGPQERSSTFQQASVAAPQQENAIRELSLVSNGTSEVSSQQRRSNSRVSSLIRAFNSEGQGDETMYNDEASWDKTALMSIERELSEFSSYPQNINAGYFPSTGIISSQNANYYSAEVAAISQMNSASSFLRSSHSMSAQVNSNFFIHSEFSPFKVWRDQNRFPFNGGQVSGFMPRSEFQKWYETPMYKELSLQPQQHPSLFSQGYHSNTFAPAIPMTPQRSTSASTMLHRASALEKRCESELAGQYRKRAQSVGGNRLPPQRPSTASPSSEMSRQVRDTISSVKSLQQKIKMMTEQNLETQSQGGFYNHYLNSYDPVAPNIVNSNPYTAPYQIQNSSIYPQQQLHQHHSVSPQPVEHAPVRAESRGATPDVKMSNYKSRAASLLYNLKDNRKRVKATYSPGAFKGQNTQEKYTQEPKDFIIDVPEFSTNELLNSTDANRHVEDNDLPTAEEIIKQLRRENLNSDDTEEQEEMDIHDSIMERLESEEPQLIVEHANTDELKEEPIKCELAASSEEARIEHVKSEPSRKERVVTEQAAETQVGVEHVERMRVEDRSEAKQAVTELRIESQGNTQPEENTDTDIVEANDIFTPVIDVQKSQKKKK</sequence>
<keyword evidence="3" id="KW-1185">Reference proteome</keyword>
<dbReference type="InterPro" id="IPR052303">
    <property type="entry name" value="CEFIP"/>
</dbReference>
<feature type="region of interest" description="Disordered" evidence="1">
    <location>
        <begin position="662"/>
        <end position="695"/>
    </location>
</feature>
<accession>A0AAW0PQE4</accession>
<feature type="compositionally biased region" description="Basic and acidic residues" evidence="1">
    <location>
        <begin position="626"/>
        <end position="642"/>
    </location>
</feature>
<comment type="caution">
    <text evidence="2">The sequence shown here is derived from an EMBL/GenBank/DDBJ whole genome shotgun (WGS) entry which is preliminary data.</text>
</comment>
<dbReference type="GO" id="GO:0030018">
    <property type="term" value="C:Z disc"/>
    <property type="evidence" value="ECO:0007669"/>
    <property type="project" value="TreeGrafter"/>
</dbReference>
<feature type="region of interest" description="Disordered" evidence="1">
    <location>
        <begin position="626"/>
        <end position="647"/>
    </location>
</feature>
<evidence type="ECO:0000313" key="2">
    <source>
        <dbReference type="EMBL" id="KAK7930809.1"/>
    </source>
</evidence>
<evidence type="ECO:0000256" key="1">
    <source>
        <dbReference type="SAM" id="MobiDB-lite"/>
    </source>
</evidence>
<proteinExistence type="predicted"/>
<dbReference type="GO" id="GO:0070886">
    <property type="term" value="P:positive regulation of calcineurin-NFAT signaling cascade"/>
    <property type="evidence" value="ECO:0007669"/>
    <property type="project" value="TreeGrafter"/>
</dbReference>
<name>A0AAW0PQE4_9GOBI</name>
<feature type="region of interest" description="Disordered" evidence="1">
    <location>
        <begin position="1"/>
        <end position="34"/>
    </location>
</feature>
<gene>
    <name evidence="2" type="ORF">WMY93_007204</name>
</gene>
<protein>
    <submittedName>
        <fullName evidence="2">Uncharacterized protein</fullName>
    </submittedName>
</protein>
<dbReference type="Proteomes" id="UP001460270">
    <property type="component" value="Unassembled WGS sequence"/>
</dbReference>
<reference evidence="3" key="1">
    <citation type="submission" date="2024-04" db="EMBL/GenBank/DDBJ databases">
        <title>Salinicola lusitanus LLJ914,a marine bacterium isolated from the Okinawa Trough.</title>
        <authorList>
            <person name="Li J."/>
        </authorList>
    </citation>
    <scope>NUCLEOTIDE SEQUENCE [LARGE SCALE GENOMIC DNA]</scope>
</reference>
<evidence type="ECO:0000313" key="3">
    <source>
        <dbReference type="Proteomes" id="UP001460270"/>
    </source>
</evidence>
<feature type="compositionally biased region" description="Polar residues" evidence="1">
    <location>
        <begin position="374"/>
        <end position="387"/>
    </location>
</feature>
<feature type="region of interest" description="Disordered" evidence="1">
    <location>
        <begin position="457"/>
        <end position="482"/>
    </location>
</feature>
<dbReference type="EMBL" id="JBBPFD010000004">
    <property type="protein sequence ID" value="KAK7930809.1"/>
    <property type="molecule type" value="Genomic_DNA"/>
</dbReference>
<feature type="compositionally biased region" description="Basic residues" evidence="1">
    <location>
        <begin position="8"/>
        <end position="18"/>
    </location>
</feature>
<dbReference type="PANTHER" id="PTHR33775:SF2">
    <property type="entry name" value="CARDIAC-ENRICHED FHL2-INTERACTING PROTEIN"/>
    <property type="match status" value="1"/>
</dbReference>